<evidence type="ECO:0000256" key="4">
    <source>
        <dbReference type="ARBA" id="ARBA00023180"/>
    </source>
</evidence>
<dbReference type="InterPro" id="IPR012674">
    <property type="entry name" value="Calycin"/>
</dbReference>
<dbReference type="GeneID" id="106573538"/>
<gene>
    <name evidence="7" type="primary">LOC106573538</name>
    <name evidence="8" type="synonym">LOC123727781</name>
</gene>
<evidence type="ECO:0000256" key="5">
    <source>
        <dbReference type="SAM" id="SignalP"/>
    </source>
</evidence>
<sequence>MMLAVCVTVVLGLLSVSGSQAAPLTCEDLLRPLELSSVTQTLGKWVYIAESSDRPFWEQILYTLLHSAWIEVSVPVSTQNNILDIAQFYGFGISHQNAFGFGCSRIDSNFTLHDNSTWTSVIPIPVTEVLLTTCSDCLLTLERWDEDGKTYTSLTLYSRRRELTATELDFYKKQVDCLSLPPATFVDPKKDLCPDTTPPIEDQIAKEVENAVEVISEIPRMLRNTFEQLKNSVYQPFSDIFG</sequence>
<dbReference type="SUPFAM" id="SSF50814">
    <property type="entry name" value="Lipocalins"/>
    <property type="match status" value="1"/>
</dbReference>
<comment type="subcellular location">
    <subcellularLocation>
        <location evidence="1">Secreted</location>
    </subcellularLocation>
</comment>
<dbReference type="PaxDb" id="8030-ENSSSAP00000041260"/>
<keyword evidence="2" id="KW-0964">Secreted</keyword>
<protein>
    <submittedName>
        <fullName evidence="7">Uncharacterized protein LOC106573538</fullName>
    </submittedName>
    <submittedName>
        <fullName evidence="8">Uncharacterized protein LOC123727781</fullName>
    </submittedName>
</protein>
<keyword evidence="3 5" id="KW-0732">Signal</keyword>
<dbReference type="Proteomes" id="UP001652741">
    <property type="component" value="Chromosome ssa05"/>
</dbReference>
<name>A0A1S3MLN9_SALSA</name>
<feature type="chain" id="PRO_5045018345" evidence="5">
    <location>
        <begin position="22"/>
        <end position="242"/>
    </location>
</feature>
<proteinExistence type="predicted"/>
<dbReference type="PANTHER" id="PTHR11967">
    <property type="entry name" value="ALPHA-1-ACID GLYCOPROTEIN"/>
    <property type="match status" value="1"/>
</dbReference>
<dbReference type="Gene3D" id="2.40.128.20">
    <property type="match status" value="1"/>
</dbReference>
<keyword evidence="6" id="KW-1185">Reference proteome</keyword>
<dbReference type="Proteomes" id="UP001652741">
    <property type="component" value="Chromosome ssa02"/>
</dbReference>
<feature type="signal peptide" evidence="5">
    <location>
        <begin position="1"/>
        <end position="21"/>
    </location>
</feature>
<dbReference type="AlphaFoldDB" id="A0A1S3MLN9"/>
<evidence type="ECO:0000256" key="3">
    <source>
        <dbReference type="ARBA" id="ARBA00022729"/>
    </source>
</evidence>
<evidence type="ECO:0000256" key="2">
    <source>
        <dbReference type="ARBA" id="ARBA00022525"/>
    </source>
</evidence>
<evidence type="ECO:0000313" key="6">
    <source>
        <dbReference type="Proteomes" id="UP001652741"/>
    </source>
</evidence>
<dbReference type="RefSeq" id="XP_014004138.2">
    <property type="nucleotide sequence ID" value="XM_014148663.2"/>
</dbReference>
<dbReference type="PANTHER" id="PTHR11967:SF2">
    <property type="entry name" value="ALPHA-1-ACID GLYCOPROTEIN 1"/>
    <property type="match status" value="1"/>
</dbReference>
<dbReference type="STRING" id="8030.ENSSSAP00000041260"/>
<evidence type="ECO:0000313" key="7">
    <source>
        <dbReference type="RefSeq" id="XP_014004138.2"/>
    </source>
</evidence>
<accession>A0A1S3MLN9</accession>
<reference evidence="7 8" key="1">
    <citation type="submission" date="2025-05" db="UniProtKB">
        <authorList>
            <consortium name="RefSeq"/>
        </authorList>
    </citation>
    <scope>IDENTIFICATION</scope>
</reference>
<keyword evidence="4" id="KW-0325">Glycoprotein</keyword>
<dbReference type="KEGG" id="sasa:106573538"/>
<evidence type="ECO:0000313" key="8">
    <source>
        <dbReference type="RefSeq" id="XP_045552857.1"/>
    </source>
</evidence>
<evidence type="ECO:0000256" key="1">
    <source>
        <dbReference type="ARBA" id="ARBA00004613"/>
    </source>
</evidence>
<dbReference type="RefSeq" id="XP_045552857.1">
    <property type="nucleotide sequence ID" value="XM_045696901.1"/>
</dbReference>
<dbReference type="GO" id="GO:0005576">
    <property type="term" value="C:extracellular region"/>
    <property type="evidence" value="ECO:0007669"/>
    <property type="project" value="UniProtKB-SubCell"/>
</dbReference>
<organism evidence="6 7">
    <name type="scientific">Salmo salar</name>
    <name type="common">Atlantic salmon</name>
    <dbReference type="NCBI Taxonomy" id="8030"/>
    <lineage>
        <taxon>Eukaryota</taxon>
        <taxon>Metazoa</taxon>
        <taxon>Chordata</taxon>
        <taxon>Craniata</taxon>
        <taxon>Vertebrata</taxon>
        <taxon>Euteleostomi</taxon>
        <taxon>Actinopterygii</taxon>
        <taxon>Neopterygii</taxon>
        <taxon>Teleostei</taxon>
        <taxon>Protacanthopterygii</taxon>
        <taxon>Salmoniformes</taxon>
        <taxon>Salmonidae</taxon>
        <taxon>Salmoninae</taxon>
        <taxon>Salmo</taxon>
    </lineage>
</organism>